<dbReference type="InterPro" id="IPR036852">
    <property type="entry name" value="Peptidase_S8/S53_dom_sf"/>
</dbReference>
<dbReference type="InterPro" id="IPR037045">
    <property type="entry name" value="S8pro/Inhibitor_I9_sf"/>
</dbReference>
<evidence type="ECO:0000256" key="2">
    <source>
        <dbReference type="ARBA" id="ARBA00022670"/>
    </source>
</evidence>
<name>A0A8J3YR21_9ACTN</name>
<dbReference type="SUPFAM" id="SSF50405">
    <property type="entry name" value="Actin-crosslinking proteins"/>
    <property type="match status" value="2"/>
</dbReference>
<evidence type="ECO:0000256" key="5">
    <source>
        <dbReference type="PROSITE-ProRule" id="PRU01240"/>
    </source>
</evidence>
<dbReference type="GO" id="GO:0006508">
    <property type="term" value="P:proteolysis"/>
    <property type="evidence" value="ECO:0007669"/>
    <property type="project" value="UniProtKB-KW"/>
</dbReference>
<protein>
    <recommendedName>
        <fullName evidence="11">Serine protease</fullName>
    </recommendedName>
</protein>
<evidence type="ECO:0000256" key="3">
    <source>
        <dbReference type="ARBA" id="ARBA00022801"/>
    </source>
</evidence>
<keyword evidence="3 5" id="KW-0378">Hydrolase</keyword>
<dbReference type="CDD" id="cd04077">
    <property type="entry name" value="Peptidases_S8_PCSK9_ProteinaseK_like"/>
    <property type="match status" value="1"/>
</dbReference>
<dbReference type="InterPro" id="IPR000209">
    <property type="entry name" value="Peptidase_S8/S53_dom"/>
</dbReference>
<comment type="similarity">
    <text evidence="1 5 6">Belongs to the peptidase S8 family.</text>
</comment>
<dbReference type="RefSeq" id="WP_239153335.1">
    <property type="nucleotide sequence ID" value="NZ_BOPF01000020.1"/>
</dbReference>
<feature type="domain" description="Inhibitor I9" evidence="8">
    <location>
        <begin position="57"/>
        <end position="121"/>
    </location>
</feature>
<dbReference type="CDD" id="cd00257">
    <property type="entry name" value="beta-trefoil_FSCN-like"/>
    <property type="match status" value="2"/>
</dbReference>
<dbReference type="InterPro" id="IPR015500">
    <property type="entry name" value="Peptidase_S8_subtilisin-rel"/>
</dbReference>
<keyword evidence="4 5" id="KW-0720">Serine protease</keyword>
<dbReference type="InterPro" id="IPR008999">
    <property type="entry name" value="Actin-crosslinking"/>
</dbReference>
<reference evidence="9" key="1">
    <citation type="submission" date="2021-01" db="EMBL/GenBank/DDBJ databases">
        <title>Whole genome shotgun sequence of Virgisporangium aliadipatigenens NBRC 105644.</title>
        <authorList>
            <person name="Komaki H."/>
            <person name="Tamura T."/>
        </authorList>
    </citation>
    <scope>NUCLEOTIDE SEQUENCE</scope>
    <source>
        <strain evidence="9">NBRC 105644</strain>
    </source>
</reference>
<evidence type="ECO:0000313" key="10">
    <source>
        <dbReference type="Proteomes" id="UP000619260"/>
    </source>
</evidence>
<dbReference type="FunFam" id="3.40.50.200:FF:000014">
    <property type="entry name" value="Proteinase K"/>
    <property type="match status" value="1"/>
</dbReference>
<dbReference type="GO" id="GO:0004252">
    <property type="term" value="F:serine-type endopeptidase activity"/>
    <property type="evidence" value="ECO:0007669"/>
    <property type="project" value="UniProtKB-UniRule"/>
</dbReference>
<evidence type="ECO:0008006" key="11">
    <source>
        <dbReference type="Google" id="ProtNLM"/>
    </source>
</evidence>
<dbReference type="PRINTS" id="PR00723">
    <property type="entry name" value="SUBTILISIN"/>
</dbReference>
<sequence length="668" mass="69210">MTARPAGRIIASGVLLTAVTVAVTFGPGGAASAAPGEHGIRGIGPYKAPATEYVKDSYIVVFKDAKVSKAQVGATVSRLGTRFNGRVGHTYSNVLRGFSVEMSAEKAKQIAAEPEVERVEQVQVTTKSDTQTNPSWGLDRIDEYALPLNHQYTYPGSAGGDVHAYVIDTGIRATHPEFQGRVTSGRDFVENDNDADDCDGHGTHVAGTIGGQTFGVAKGVRLHSVRVLGCDGRGTVANLIAGVDWVTANAVKPAVVNMSVGLNGISAALDTAVTASIASGLTYAVAAGNAADDACDYSPSRVPDAITVGATDEIDYAASFSNLGDCLDIFAPGVNITSAAKDGGSVAFNGTSMASPHVAGAAALLLSANPSWTPAEVAARLSSDASSSVHHALADSPNRLLNLADATNEIASLSLIARVNARFVSAANTGGSLVANNIAPGATETFQREATGGDTFVLKTGANYVKLNAARQLEASTTDQAQAERFSLVTQGDLSVGLRASDGQFVAAENAGAGALVANRASVGEWETFEKQAPELVVSVKAWVNNSFVAADNGGASPLIANRPSAGQWESFDIVETPDGYIGLRSHANGKYVTAENAGASPLIARSTVIGDWEKFWFVHEGPYVTIFSAANGKIATAENAGASPLIARGDFLKPGEWEFFTRTVRIY</sequence>
<keyword evidence="2 5" id="KW-0645">Protease</keyword>
<dbReference type="InterPro" id="IPR010259">
    <property type="entry name" value="S8pro/Inhibitor_I9"/>
</dbReference>
<dbReference type="Gene3D" id="3.30.70.80">
    <property type="entry name" value="Peptidase S8 propeptide/proteinase inhibitor I9"/>
    <property type="match status" value="1"/>
</dbReference>
<dbReference type="EMBL" id="BOPF01000020">
    <property type="protein sequence ID" value="GIJ48420.1"/>
    <property type="molecule type" value="Genomic_DNA"/>
</dbReference>
<dbReference type="Gene3D" id="3.40.50.200">
    <property type="entry name" value="Peptidase S8/S53 domain"/>
    <property type="match status" value="1"/>
</dbReference>
<accession>A0A8J3YR21</accession>
<organism evidence="9 10">
    <name type="scientific">Virgisporangium aliadipatigenens</name>
    <dbReference type="NCBI Taxonomy" id="741659"/>
    <lineage>
        <taxon>Bacteria</taxon>
        <taxon>Bacillati</taxon>
        <taxon>Actinomycetota</taxon>
        <taxon>Actinomycetes</taxon>
        <taxon>Micromonosporales</taxon>
        <taxon>Micromonosporaceae</taxon>
        <taxon>Virgisporangium</taxon>
    </lineage>
</organism>
<dbReference type="InterPro" id="IPR023827">
    <property type="entry name" value="Peptidase_S8_Asp-AS"/>
</dbReference>
<dbReference type="InterPro" id="IPR034193">
    <property type="entry name" value="PCSK9_ProteinaseK-like"/>
</dbReference>
<evidence type="ECO:0000313" key="9">
    <source>
        <dbReference type="EMBL" id="GIJ48420.1"/>
    </source>
</evidence>
<feature type="active site" description="Charge relay system" evidence="5">
    <location>
        <position position="352"/>
    </location>
</feature>
<evidence type="ECO:0000256" key="6">
    <source>
        <dbReference type="RuleBase" id="RU003355"/>
    </source>
</evidence>
<dbReference type="AlphaFoldDB" id="A0A8J3YR21"/>
<dbReference type="Pfam" id="PF05922">
    <property type="entry name" value="Inhibitor_I9"/>
    <property type="match status" value="1"/>
</dbReference>
<dbReference type="InterPro" id="IPR023828">
    <property type="entry name" value="Peptidase_S8_Ser-AS"/>
</dbReference>
<dbReference type="PROSITE" id="PS00138">
    <property type="entry name" value="SUBTILASE_SER"/>
    <property type="match status" value="1"/>
</dbReference>
<dbReference type="InterPro" id="IPR022398">
    <property type="entry name" value="Peptidase_S8_His-AS"/>
</dbReference>
<dbReference type="Proteomes" id="UP000619260">
    <property type="component" value="Unassembled WGS sequence"/>
</dbReference>
<dbReference type="PANTHER" id="PTHR43806">
    <property type="entry name" value="PEPTIDASE S8"/>
    <property type="match status" value="1"/>
</dbReference>
<comment type="caution">
    <text evidence="9">The sequence shown here is derived from an EMBL/GenBank/DDBJ whole genome shotgun (WGS) entry which is preliminary data.</text>
</comment>
<gene>
    <name evidence="9" type="ORF">Val02_53060</name>
</gene>
<feature type="domain" description="Peptidase S8/S53" evidence="7">
    <location>
        <begin position="166"/>
        <end position="385"/>
    </location>
</feature>
<proteinExistence type="inferred from homology"/>
<dbReference type="PROSITE" id="PS00136">
    <property type="entry name" value="SUBTILASE_ASP"/>
    <property type="match status" value="1"/>
</dbReference>
<evidence type="ECO:0000259" key="8">
    <source>
        <dbReference type="Pfam" id="PF05922"/>
    </source>
</evidence>
<keyword evidence="10" id="KW-1185">Reference proteome</keyword>
<evidence type="ECO:0000256" key="4">
    <source>
        <dbReference type="ARBA" id="ARBA00022825"/>
    </source>
</evidence>
<dbReference type="PANTHER" id="PTHR43806:SF11">
    <property type="entry name" value="CEREVISIN-RELATED"/>
    <property type="match status" value="1"/>
</dbReference>
<dbReference type="PROSITE" id="PS51892">
    <property type="entry name" value="SUBTILASE"/>
    <property type="match status" value="1"/>
</dbReference>
<dbReference type="SUPFAM" id="SSF54897">
    <property type="entry name" value="Protease propeptides/inhibitors"/>
    <property type="match status" value="1"/>
</dbReference>
<feature type="active site" description="Charge relay system" evidence="5">
    <location>
        <position position="201"/>
    </location>
</feature>
<dbReference type="InterPro" id="IPR050131">
    <property type="entry name" value="Peptidase_S8_subtilisin-like"/>
</dbReference>
<dbReference type="Gene3D" id="2.80.10.50">
    <property type="match status" value="2"/>
</dbReference>
<evidence type="ECO:0000259" key="7">
    <source>
        <dbReference type="Pfam" id="PF00082"/>
    </source>
</evidence>
<dbReference type="GO" id="GO:0005615">
    <property type="term" value="C:extracellular space"/>
    <property type="evidence" value="ECO:0007669"/>
    <property type="project" value="TreeGrafter"/>
</dbReference>
<dbReference type="Pfam" id="PF00082">
    <property type="entry name" value="Peptidase_S8"/>
    <property type="match status" value="1"/>
</dbReference>
<evidence type="ECO:0000256" key="1">
    <source>
        <dbReference type="ARBA" id="ARBA00011073"/>
    </source>
</evidence>
<dbReference type="PROSITE" id="PS00137">
    <property type="entry name" value="SUBTILASE_HIS"/>
    <property type="match status" value="1"/>
</dbReference>
<feature type="active site" description="Charge relay system" evidence="5">
    <location>
        <position position="168"/>
    </location>
</feature>
<dbReference type="SUPFAM" id="SSF52743">
    <property type="entry name" value="Subtilisin-like"/>
    <property type="match status" value="1"/>
</dbReference>